<dbReference type="PANTHER" id="PTHR24006">
    <property type="entry name" value="UBIQUITIN CARBOXYL-TERMINAL HYDROLASE"/>
    <property type="match status" value="1"/>
</dbReference>
<dbReference type="InterPro" id="IPR000626">
    <property type="entry name" value="Ubiquitin-like_dom"/>
</dbReference>
<dbReference type="PROSITE" id="PS50235">
    <property type="entry name" value="USP_3"/>
    <property type="match status" value="1"/>
</dbReference>
<dbReference type="GO" id="GO:0005634">
    <property type="term" value="C:nucleus"/>
    <property type="evidence" value="ECO:0007669"/>
    <property type="project" value="TreeGrafter"/>
</dbReference>
<dbReference type="PROSITE" id="PS00972">
    <property type="entry name" value="USP_1"/>
    <property type="match status" value="1"/>
</dbReference>
<feature type="compositionally biased region" description="Acidic residues" evidence="1">
    <location>
        <begin position="377"/>
        <end position="394"/>
    </location>
</feature>
<feature type="domain" description="USP" evidence="3">
    <location>
        <begin position="1073"/>
        <end position="1394"/>
    </location>
</feature>
<feature type="compositionally biased region" description="Basic residues" evidence="1">
    <location>
        <begin position="791"/>
        <end position="800"/>
    </location>
</feature>
<proteinExistence type="predicted"/>
<feature type="region of interest" description="Disordered" evidence="1">
    <location>
        <begin position="287"/>
        <end position="428"/>
    </location>
</feature>
<feature type="compositionally biased region" description="Acidic residues" evidence="1">
    <location>
        <begin position="287"/>
        <end position="306"/>
    </location>
</feature>
<reference evidence="5 6" key="1">
    <citation type="journal article" date="2019" name="Nat. Ecol. Evol.">
        <title>Megaphylogeny resolves global patterns of mushroom evolution.</title>
        <authorList>
            <person name="Varga T."/>
            <person name="Krizsan K."/>
            <person name="Foldi C."/>
            <person name="Dima B."/>
            <person name="Sanchez-Garcia M."/>
            <person name="Sanchez-Ramirez S."/>
            <person name="Szollosi G.J."/>
            <person name="Szarkandi J.G."/>
            <person name="Papp V."/>
            <person name="Albert L."/>
            <person name="Andreopoulos W."/>
            <person name="Angelini C."/>
            <person name="Antonin V."/>
            <person name="Barry K.W."/>
            <person name="Bougher N.L."/>
            <person name="Buchanan P."/>
            <person name="Buyck B."/>
            <person name="Bense V."/>
            <person name="Catcheside P."/>
            <person name="Chovatia M."/>
            <person name="Cooper J."/>
            <person name="Damon W."/>
            <person name="Desjardin D."/>
            <person name="Finy P."/>
            <person name="Geml J."/>
            <person name="Haridas S."/>
            <person name="Hughes K."/>
            <person name="Justo A."/>
            <person name="Karasinski D."/>
            <person name="Kautmanova I."/>
            <person name="Kiss B."/>
            <person name="Kocsube S."/>
            <person name="Kotiranta H."/>
            <person name="LaButti K.M."/>
            <person name="Lechner B.E."/>
            <person name="Liimatainen K."/>
            <person name="Lipzen A."/>
            <person name="Lukacs Z."/>
            <person name="Mihaltcheva S."/>
            <person name="Morgado L.N."/>
            <person name="Niskanen T."/>
            <person name="Noordeloos M.E."/>
            <person name="Ohm R.A."/>
            <person name="Ortiz-Santana B."/>
            <person name="Ovrebo C."/>
            <person name="Racz N."/>
            <person name="Riley R."/>
            <person name="Savchenko A."/>
            <person name="Shiryaev A."/>
            <person name="Soop K."/>
            <person name="Spirin V."/>
            <person name="Szebenyi C."/>
            <person name="Tomsovsky M."/>
            <person name="Tulloss R.E."/>
            <person name="Uehling J."/>
            <person name="Grigoriev I.V."/>
            <person name="Vagvolgyi C."/>
            <person name="Papp T."/>
            <person name="Martin F.M."/>
            <person name="Miettinen O."/>
            <person name="Hibbett D.S."/>
            <person name="Nagy L.G."/>
        </authorList>
    </citation>
    <scope>NUCLEOTIDE SEQUENCE [LARGE SCALE GENOMIC DNA]</scope>
    <source>
        <strain evidence="5 6">CBS 309.79</strain>
    </source>
</reference>
<dbReference type="InterPro" id="IPR008984">
    <property type="entry name" value="SMAD_FHA_dom_sf"/>
</dbReference>
<feature type="compositionally biased region" description="Basic and acidic residues" evidence="1">
    <location>
        <begin position="580"/>
        <end position="591"/>
    </location>
</feature>
<dbReference type="PROSITE" id="PS51283">
    <property type="entry name" value="DUSP"/>
    <property type="match status" value="1"/>
</dbReference>
<dbReference type="Pfam" id="PF00498">
    <property type="entry name" value="FHA"/>
    <property type="match status" value="1"/>
</dbReference>
<dbReference type="PROSITE" id="PS00973">
    <property type="entry name" value="USP_2"/>
    <property type="match status" value="1"/>
</dbReference>
<evidence type="ECO:0000313" key="5">
    <source>
        <dbReference type="EMBL" id="TFL07533.1"/>
    </source>
</evidence>
<dbReference type="InterPro" id="IPR028889">
    <property type="entry name" value="USP"/>
</dbReference>
<feature type="domain" description="FHA" evidence="2">
    <location>
        <begin position="34"/>
        <end position="82"/>
    </location>
</feature>
<dbReference type="InterPro" id="IPR018200">
    <property type="entry name" value="USP_CS"/>
</dbReference>
<sequence>MDSREVGRFGTIHYMKRLVPDSPVVAFPIDEESVTFGRDSSCNIRLYYPDISPIHCKVFIEDRKAFIAIHGTNGIVVDGCHVYPNSSSPSVVPLLNFSEFEIRSRKFRFCYPPKEIRAALLATPTGSDMPRRALRLSMIQSALVFSPRPSSDPQENLRVLQSPMRLFNGPGQSATAGDEIVLVQGSTPRVLEEEKDLVICENIVVDADAMDSSTPPGFRSIPASPSLRPNNVQTPRRPLTSLHRAVLIRSAKKAVLRAEMEQQDAEEEDEVEHFMTSDMDVMYEDDVENEDESDEDDGEEQPEAEADVGTSSGWRKSLGAVRSIVWPFKPPTSSPDFSDEGEAEEFKAEDDLEAREIDQEENDESEPEYDQELKTEEEQEDMDTEDQESLEPPEEPLRNIPTSFSTPQAKRRSSTGPVRFSIGGQGDLRKMNLEPTWRVKDIVLPEEHEQVKEEPVEHTPRPKITSEERDAIRERRRSALTTPDPFFGGHAPGTRPRESLGGRLSTPLRTPRRQTPHDSKMTPGKLPALGLTSHDQGTQGSEDIDTQLSQMRAQIEEAKRRKRDAMQRGTPDLQRSPRKRSAELRALLHIEEDAEEEQTTQETSALVDASSPAPHIRNEHQPAESSNAGLQTPVLKGVREMFQQRQVPDTPAFEGMAEMLEPPQLPSQEESMEERPADDLPSPTPLPKRRTVNKSRLPKAVQSETPSLADDEASPLPTTVDPAESAPAKTPALRLLRSRRTPASEVKETAASKARKVPQTRKGAASAATTTPSAPTAGEMSTDNSEGPKAVAKRTRKTVVPKKEEDVAPVAGPPRRKGKQVATVESSDPSGSNQSEQSESTAKSATKPTVRSTRAAVKNRVKDEPAEDSLPSSDDGAAALGTRSRAKGAAAAKPRTTRTSVKKNAAGTEAPATDPPPRTNKENAQDDGAAASKPPRTTRRTPATVAAEKQASSTIRKCVDAERSARTQRASSPWAWVGTVATSTSEITSEQTHRTCGVSQDIFDSACPNRFTTEGPLVASTGSPASQGSDVIIIDEPHVDLWENEARLEKLFVKHANLGDDPAQYRKEDRVPVGLKNLGATCYANAFLQVWYQIIPFRQAVYSCEFPPSEAQNLEESPIYQLQATFASLQEGLRSAHNPSKFVESLQLRTGEQQDAQEFSKLFMSHLQREFQKQTQPGLKSLITDQSDSYIVDCIAGSLATEVLSGDNRYQCSNCNSLQDASRSLVLKKLPSVLHFSLLRFVFNLASLSRQKSKHSLSFPPVLDMSQFMDPADRCPGEEYIYDLRGILLHKGPSAYHGHYKAQIYDVHEAKWFLFDDETVNEIEALGEPRKDVKPAKGKGTNGTLGNTRTAKRRRIVISDDDGESVPPAPVSGSKGETGQIFSKDAYMLVYTRREPEHQKAEGTSPKPLTVPNAAAQLVEKHNAQFTEECQVYSSSVEQKRGRFRQYQEDIKAVYHSWDASSPLDADVVSKDGLESWLAEDAITAFFNSEKAKGSEVEVEEQCRISNEDITCIHSALDPQARERIKLVKSSALVAIQEKTGCSFSPRLVPGDACRPCTESVFLEKLYLQQHPVFVERWDCLSDRDVSSWISKRWLRDWKSPMPKMHFFGELDPSPGAPQFDLHAVALLQEIYPEWKPLPANSENCVVCQASVERSKDDTVKLRKQAEEEKTLLSQLLANIMDDNAFFTENCIFVALPRSFTDAWRKWITRPSDKPRPVHIETENLLCEHGNLNFDPNQAIDLTNSVFIAKESDWEALRRYYTTGPMIQLTAVSGPDSAYTFVHEQSSCTSCRMRLKTDFEETSLFVLLHGVLPRDTSLLATPARPHHSMTSSTTATRRSKRLRDTNNSIVRKAIKVKKASSVKDMKLSIQQAFKIPMLYQALYYSCRELANEETVASLTILADDILDLYHLPEHVDSTDDEKDTTEGPGFGGTLLQGCRTGTLEPQGKQCSQLMDIR</sequence>
<dbReference type="OrthoDB" id="289038at2759"/>
<dbReference type="GO" id="GO:0016579">
    <property type="term" value="P:protein deubiquitination"/>
    <property type="evidence" value="ECO:0007669"/>
    <property type="project" value="InterPro"/>
</dbReference>
<dbReference type="Gene3D" id="2.60.200.20">
    <property type="match status" value="1"/>
</dbReference>
<feature type="compositionally biased region" description="Polar residues" evidence="1">
    <location>
        <begin position="823"/>
        <end position="852"/>
    </location>
</feature>
<dbReference type="CDD" id="cd22673">
    <property type="entry name" value="FHA_Ki67"/>
    <property type="match status" value="1"/>
</dbReference>
<dbReference type="EMBL" id="ML178814">
    <property type="protein sequence ID" value="TFL07533.1"/>
    <property type="molecule type" value="Genomic_DNA"/>
</dbReference>
<dbReference type="Proteomes" id="UP000305067">
    <property type="component" value="Unassembled WGS sequence"/>
</dbReference>
<dbReference type="InterPro" id="IPR006615">
    <property type="entry name" value="Pept_C19_DUSP"/>
</dbReference>
<dbReference type="SUPFAM" id="SSF49879">
    <property type="entry name" value="SMAD/FHA domain"/>
    <property type="match status" value="1"/>
</dbReference>
<feature type="region of interest" description="Disordered" evidence="1">
    <location>
        <begin position="448"/>
        <end position="632"/>
    </location>
</feature>
<dbReference type="SUPFAM" id="SSF54236">
    <property type="entry name" value="Ubiquitin-like"/>
    <property type="match status" value="1"/>
</dbReference>
<evidence type="ECO:0008006" key="7">
    <source>
        <dbReference type="Google" id="ProtNLM"/>
    </source>
</evidence>
<dbReference type="GO" id="GO:0005829">
    <property type="term" value="C:cytosol"/>
    <property type="evidence" value="ECO:0007669"/>
    <property type="project" value="TreeGrafter"/>
</dbReference>
<accession>A0A5C3QZT0</accession>
<evidence type="ECO:0000259" key="2">
    <source>
        <dbReference type="PROSITE" id="PS50006"/>
    </source>
</evidence>
<dbReference type="InterPro" id="IPR001394">
    <property type="entry name" value="Peptidase_C19_UCH"/>
</dbReference>
<evidence type="ECO:0000259" key="3">
    <source>
        <dbReference type="PROSITE" id="PS50235"/>
    </source>
</evidence>
<evidence type="ECO:0000256" key="1">
    <source>
        <dbReference type="SAM" id="MobiDB-lite"/>
    </source>
</evidence>
<dbReference type="InterPro" id="IPR029071">
    <property type="entry name" value="Ubiquitin-like_domsf"/>
</dbReference>
<dbReference type="Gene3D" id="3.90.70.10">
    <property type="entry name" value="Cysteine proteinases"/>
    <property type="match status" value="2"/>
</dbReference>
<dbReference type="InterPro" id="IPR000253">
    <property type="entry name" value="FHA_dom"/>
</dbReference>
<name>A0A5C3QZT0_9AGAR</name>
<feature type="compositionally biased region" description="Basic residues" evidence="1">
    <location>
        <begin position="687"/>
        <end position="697"/>
    </location>
</feature>
<dbReference type="SUPFAM" id="SSF54001">
    <property type="entry name" value="Cysteine proteinases"/>
    <property type="match status" value="1"/>
</dbReference>
<dbReference type="STRING" id="1884261.A0A5C3QZT0"/>
<evidence type="ECO:0000313" key="6">
    <source>
        <dbReference type="Proteomes" id="UP000305067"/>
    </source>
</evidence>
<feature type="compositionally biased region" description="Polar residues" evidence="1">
    <location>
        <begin position="533"/>
        <end position="552"/>
    </location>
</feature>
<feature type="region of interest" description="Disordered" evidence="1">
    <location>
        <begin position="649"/>
        <end position="960"/>
    </location>
</feature>
<dbReference type="Pfam" id="PF00443">
    <property type="entry name" value="UCH"/>
    <property type="match status" value="1"/>
</dbReference>
<dbReference type="GO" id="GO:0004843">
    <property type="term" value="F:cysteine-type deubiquitinase activity"/>
    <property type="evidence" value="ECO:0007669"/>
    <property type="project" value="InterPro"/>
</dbReference>
<dbReference type="InterPro" id="IPR050164">
    <property type="entry name" value="Peptidase_C19"/>
</dbReference>
<feature type="compositionally biased region" description="Acidic residues" evidence="1">
    <location>
        <begin position="337"/>
        <end position="370"/>
    </location>
</feature>
<feature type="compositionally biased region" description="Low complexity" evidence="1">
    <location>
        <begin position="764"/>
        <end position="777"/>
    </location>
</feature>
<dbReference type="InterPro" id="IPR038765">
    <property type="entry name" value="Papain-like_cys_pep_sf"/>
</dbReference>
<evidence type="ECO:0000259" key="4">
    <source>
        <dbReference type="PROSITE" id="PS51283"/>
    </source>
</evidence>
<gene>
    <name evidence="5" type="ORF">BDV98DRAFT_588017</name>
</gene>
<feature type="domain" description="DUSP" evidence="4">
    <location>
        <begin position="1664"/>
        <end position="1773"/>
    </location>
</feature>
<protein>
    <recommendedName>
        <fullName evidence="7">Ubiquitinyl hydrolase 1</fullName>
    </recommendedName>
</protein>
<dbReference type="PROSITE" id="PS50006">
    <property type="entry name" value="FHA_DOMAIN"/>
    <property type="match status" value="1"/>
</dbReference>
<dbReference type="SMART" id="SM00240">
    <property type="entry name" value="FHA"/>
    <property type="match status" value="1"/>
</dbReference>
<dbReference type="Pfam" id="PF00240">
    <property type="entry name" value="ubiquitin"/>
    <property type="match status" value="1"/>
</dbReference>
<keyword evidence="6" id="KW-1185">Reference proteome</keyword>
<feature type="region of interest" description="Disordered" evidence="1">
    <location>
        <begin position="211"/>
        <end position="236"/>
    </location>
</feature>
<organism evidence="5 6">
    <name type="scientific">Pterulicium gracile</name>
    <dbReference type="NCBI Taxonomy" id="1884261"/>
    <lineage>
        <taxon>Eukaryota</taxon>
        <taxon>Fungi</taxon>
        <taxon>Dikarya</taxon>
        <taxon>Basidiomycota</taxon>
        <taxon>Agaricomycotina</taxon>
        <taxon>Agaricomycetes</taxon>
        <taxon>Agaricomycetidae</taxon>
        <taxon>Agaricales</taxon>
        <taxon>Pleurotineae</taxon>
        <taxon>Pterulaceae</taxon>
        <taxon>Pterulicium</taxon>
    </lineage>
</organism>
<feature type="compositionally biased region" description="Basic and acidic residues" evidence="1">
    <location>
        <begin position="448"/>
        <end position="473"/>
    </location>
</feature>
<feature type="compositionally biased region" description="Low complexity" evidence="1">
    <location>
        <begin position="929"/>
        <end position="947"/>
    </location>
</feature>
<feature type="region of interest" description="Disordered" evidence="1">
    <location>
        <begin position="1821"/>
        <end position="1840"/>
    </location>
</feature>